<evidence type="ECO:0000256" key="2">
    <source>
        <dbReference type="ARBA" id="ARBA00023134"/>
    </source>
</evidence>
<protein>
    <submittedName>
        <fullName evidence="3">Small GTPase superfamily</fullName>
    </submittedName>
</protein>
<dbReference type="PROSITE" id="PS51421">
    <property type="entry name" value="RAS"/>
    <property type="match status" value="1"/>
</dbReference>
<dbReference type="SUPFAM" id="SSF52540">
    <property type="entry name" value="P-loop containing nucleoside triphosphate hydrolases"/>
    <property type="match status" value="1"/>
</dbReference>
<dbReference type="InterPro" id="IPR001806">
    <property type="entry name" value="Small_GTPase"/>
</dbReference>
<proteinExistence type="predicted"/>
<organism evidence="3 4">
    <name type="scientific">Carpediemonas membranifera</name>
    <dbReference type="NCBI Taxonomy" id="201153"/>
    <lineage>
        <taxon>Eukaryota</taxon>
        <taxon>Metamonada</taxon>
        <taxon>Carpediemonas-like organisms</taxon>
        <taxon>Carpediemonas</taxon>
    </lineage>
</organism>
<dbReference type="PROSITE" id="PS51420">
    <property type="entry name" value="RHO"/>
    <property type="match status" value="1"/>
</dbReference>
<sequence>MDQGTSHAASINPQNLQRFKVVFLGDQATGKTSIVQRFLNNTFAGDQENGYAPTVGIDFITKTIFLEDRTVRLQLWDTAGMERFRALVPTYIRDSSIAIVVFDLTDRRSFLSIPHWMGEIERERGGDIATFLVGNKLDLESARAVSEEEGQQEAEKHGASYVETSAKTGANIKALFRNVSLSLPGVHNGAGATQMGPQRMDQNLLFRQPEPAESGCAC</sequence>
<evidence type="ECO:0000313" key="4">
    <source>
        <dbReference type="Proteomes" id="UP000717585"/>
    </source>
</evidence>
<accession>A0A8J6B675</accession>
<reference evidence="3" key="1">
    <citation type="submission" date="2021-05" db="EMBL/GenBank/DDBJ databases">
        <title>A free-living protist that lacks canonical eukaryotic 1 DNA replication and segregation systems.</title>
        <authorList>
            <person name="Salas-Leiva D.E."/>
            <person name="Tromer E.C."/>
            <person name="Curtis B.A."/>
            <person name="Jerlstrom-Hultqvist J."/>
            <person name="Kolisko M."/>
            <person name="Yi Z."/>
            <person name="Salas-Leiva J.S."/>
            <person name="Gallot-Lavallee L."/>
            <person name="Kops G.J.P.L."/>
            <person name="Archibald J.M."/>
            <person name="Simpson A.G.B."/>
            <person name="Roger A.J."/>
        </authorList>
    </citation>
    <scope>NUCLEOTIDE SEQUENCE</scope>
    <source>
        <strain evidence="3">BICM</strain>
    </source>
</reference>
<dbReference type="PROSITE" id="PS51419">
    <property type="entry name" value="RAB"/>
    <property type="match status" value="1"/>
</dbReference>
<keyword evidence="2" id="KW-0342">GTP-binding</keyword>
<dbReference type="CDD" id="cd01861">
    <property type="entry name" value="Rab6"/>
    <property type="match status" value="1"/>
</dbReference>
<dbReference type="InterPro" id="IPR027417">
    <property type="entry name" value="P-loop_NTPase"/>
</dbReference>
<dbReference type="NCBIfam" id="TIGR00231">
    <property type="entry name" value="small_GTP"/>
    <property type="match status" value="1"/>
</dbReference>
<comment type="caution">
    <text evidence="3">The sequence shown here is derived from an EMBL/GenBank/DDBJ whole genome shotgun (WGS) entry which is preliminary data.</text>
</comment>
<dbReference type="Pfam" id="PF00071">
    <property type="entry name" value="Ras"/>
    <property type="match status" value="1"/>
</dbReference>
<keyword evidence="1" id="KW-0547">Nucleotide-binding</keyword>
<dbReference type="InterPro" id="IPR050227">
    <property type="entry name" value="Rab"/>
</dbReference>
<dbReference type="AlphaFoldDB" id="A0A8J6B675"/>
<dbReference type="PANTHER" id="PTHR47977">
    <property type="entry name" value="RAS-RELATED PROTEIN RAB"/>
    <property type="match status" value="1"/>
</dbReference>
<dbReference type="SMART" id="SM00174">
    <property type="entry name" value="RHO"/>
    <property type="match status" value="1"/>
</dbReference>
<dbReference type="GO" id="GO:0005525">
    <property type="term" value="F:GTP binding"/>
    <property type="evidence" value="ECO:0007669"/>
    <property type="project" value="UniProtKB-KW"/>
</dbReference>
<dbReference type="GO" id="GO:0003924">
    <property type="term" value="F:GTPase activity"/>
    <property type="evidence" value="ECO:0007669"/>
    <property type="project" value="InterPro"/>
</dbReference>
<dbReference type="PRINTS" id="PR00449">
    <property type="entry name" value="RASTRNSFRMNG"/>
</dbReference>
<evidence type="ECO:0000313" key="3">
    <source>
        <dbReference type="EMBL" id="KAG9395119.1"/>
    </source>
</evidence>
<name>A0A8J6B675_9EUKA</name>
<dbReference type="SMART" id="SM00175">
    <property type="entry name" value="RAB"/>
    <property type="match status" value="1"/>
</dbReference>
<keyword evidence="4" id="KW-1185">Reference proteome</keyword>
<dbReference type="InterPro" id="IPR005225">
    <property type="entry name" value="Small_GTP-bd"/>
</dbReference>
<dbReference type="FunFam" id="3.40.50.300:FF:000808">
    <property type="entry name" value="Small GTP-binding protein, putative"/>
    <property type="match status" value="1"/>
</dbReference>
<dbReference type="OrthoDB" id="63533at2759"/>
<dbReference type="EMBL" id="JAHDYR010000012">
    <property type="protein sequence ID" value="KAG9395119.1"/>
    <property type="molecule type" value="Genomic_DNA"/>
</dbReference>
<dbReference type="Proteomes" id="UP000717585">
    <property type="component" value="Unassembled WGS sequence"/>
</dbReference>
<dbReference type="SMART" id="SM00173">
    <property type="entry name" value="RAS"/>
    <property type="match status" value="1"/>
</dbReference>
<gene>
    <name evidence="3" type="ORF">J8273_0338</name>
</gene>
<evidence type="ECO:0000256" key="1">
    <source>
        <dbReference type="ARBA" id="ARBA00022741"/>
    </source>
</evidence>
<dbReference type="SMART" id="SM00176">
    <property type="entry name" value="RAN"/>
    <property type="match status" value="1"/>
</dbReference>
<dbReference type="Gene3D" id="3.40.50.300">
    <property type="entry name" value="P-loop containing nucleotide triphosphate hydrolases"/>
    <property type="match status" value="1"/>
</dbReference>